<reference evidence="1 2" key="1">
    <citation type="submission" date="2023-02" db="EMBL/GenBank/DDBJ databases">
        <title>Genome sequencing required for Actinomycetospora new species description.</title>
        <authorList>
            <person name="Saimee Y."/>
            <person name="Duangmal K."/>
        </authorList>
    </citation>
    <scope>NUCLEOTIDE SEQUENCE [LARGE SCALE GENOMIC DNA]</scope>
    <source>
        <strain evidence="1 2">DW7H6</strain>
    </source>
</reference>
<evidence type="ECO:0000313" key="2">
    <source>
        <dbReference type="Proteomes" id="UP001300763"/>
    </source>
</evidence>
<evidence type="ECO:0000313" key="1">
    <source>
        <dbReference type="EMBL" id="MDD7966559.1"/>
    </source>
</evidence>
<name>A0ABT5SUW2_9PSEU</name>
<keyword evidence="2" id="KW-1185">Reference proteome</keyword>
<protein>
    <submittedName>
        <fullName evidence="1">Uncharacterized protein</fullName>
    </submittedName>
</protein>
<comment type="caution">
    <text evidence="1">The sequence shown here is derived from an EMBL/GenBank/DDBJ whole genome shotgun (WGS) entry which is preliminary data.</text>
</comment>
<accession>A0ABT5SUW2</accession>
<organism evidence="1 2">
    <name type="scientific">Actinomycetospora lemnae</name>
    <dbReference type="NCBI Taxonomy" id="3019891"/>
    <lineage>
        <taxon>Bacteria</taxon>
        <taxon>Bacillati</taxon>
        <taxon>Actinomycetota</taxon>
        <taxon>Actinomycetes</taxon>
        <taxon>Pseudonocardiales</taxon>
        <taxon>Pseudonocardiaceae</taxon>
        <taxon>Actinomycetospora</taxon>
    </lineage>
</organism>
<proteinExistence type="predicted"/>
<dbReference type="EMBL" id="JAQZAO010000005">
    <property type="protein sequence ID" value="MDD7966559.1"/>
    <property type="molecule type" value="Genomic_DNA"/>
</dbReference>
<sequence length="196" mass="20850">MAGTAPEPGSVSDLRAIADRRTRDVAKANVNRAREPNVDFEYGEYLAAVRRLARAVQDLAEVDRAAAALWAPDIEQVALSILSEARLWKLSLPDECAAVGAAAAALAALGAERRAQLLANTLSARLREVAEPTTDAMIMAECVGHTASALAAAAAMTAWEVDGLRDLAWSTRASPTWEQATTETARRIAPVARCRS</sequence>
<dbReference type="Proteomes" id="UP001300763">
    <property type="component" value="Unassembled WGS sequence"/>
</dbReference>
<dbReference type="RefSeq" id="WP_274201064.1">
    <property type="nucleotide sequence ID" value="NZ_JAQZAO010000005.1"/>
</dbReference>
<gene>
    <name evidence="1" type="ORF">PGB27_14575</name>
</gene>